<accession>A0A8J2QGU2</accession>
<sequence length="135" mass="15489">MVCKILFFVLAVWAHQGYCLTEVRLDDRDVHIIRHEHLGSSISIAKPLFDTLRTCHITYPDGRRFEAYPQNNLPNSEIFFKNVSEPFTSCSIGFRNPPVSFSGTYELMDTVVASTTNGVTLTRQRFNIRITEPDF</sequence>
<dbReference type="EMBL" id="CAKASE010000048">
    <property type="protein sequence ID" value="CAG9562380.1"/>
    <property type="molecule type" value="Genomic_DNA"/>
</dbReference>
<dbReference type="AlphaFoldDB" id="A0A8J2QGU2"/>
<protein>
    <submittedName>
        <fullName evidence="2">(African queen) hypothetical protein</fullName>
    </submittedName>
</protein>
<feature type="signal peptide" evidence="1">
    <location>
        <begin position="1"/>
        <end position="19"/>
    </location>
</feature>
<reference evidence="2" key="1">
    <citation type="submission" date="2021-09" db="EMBL/GenBank/DDBJ databases">
        <authorList>
            <person name="Martin H S."/>
        </authorList>
    </citation>
    <scope>NUCLEOTIDE SEQUENCE</scope>
</reference>
<evidence type="ECO:0000313" key="3">
    <source>
        <dbReference type="Proteomes" id="UP000789524"/>
    </source>
</evidence>
<proteinExistence type="predicted"/>
<evidence type="ECO:0000313" key="2">
    <source>
        <dbReference type="EMBL" id="CAG9562380.1"/>
    </source>
</evidence>
<gene>
    <name evidence="2" type="ORF">DCHRY22_LOCUS3723</name>
</gene>
<name>A0A8J2QGU2_9NEOP</name>
<dbReference type="OrthoDB" id="7358924at2759"/>
<feature type="chain" id="PRO_5035310027" evidence="1">
    <location>
        <begin position="20"/>
        <end position="135"/>
    </location>
</feature>
<evidence type="ECO:0000256" key="1">
    <source>
        <dbReference type="SAM" id="SignalP"/>
    </source>
</evidence>
<organism evidence="2 3">
    <name type="scientific">Danaus chrysippus</name>
    <name type="common">African queen</name>
    <dbReference type="NCBI Taxonomy" id="151541"/>
    <lineage>
        <taxon>Eukaryota</taxon>
        <taxon>Metazoa</taxon>
        <taxon>Ecdysozoa</taxon>
        <taxon>Arthropoda</taxon>
        <taxon>Hexapoda</taxon>
        <taxon>Insecta</taxon>
        <taxon>Pterygota</taxon>
        <taxon>Neoptera</taxon>
        <taxon>Endopterygota</taxon>
        <taxon>Lepidoptera</taxon>
        <taxon>Glossata</taxon>
        <taxon>Ditrysia</taxon>
        <taxon>Papilionoidea</taxon>
        <taxon>Nymphalidae</taxon>
        <taxon>Danainae</taxon>
        <taxon>Danaini</taxon>
        <taxon>Danaina</taxon>
        <taxon>Danaus</taxon>
        <taxon>Anosia</taxon>
    </lineage>
</organism>
<dbReference type="Proteomes" id="UP000789524">
    <property type="component" value="Unassembled WGS sequence"/>
</dbReference>
<keyword evidence="1" id="KW-0732">Signal</keyword>
<keyword evidence="3" id="KW-1185">Reference proteome</keyword>
<comment type="caution">
    <text evidence="2">The sequence shown here is derived from an EMBL/GenBank/DDBJ whole genome shotgun (WGS) entry which is preliminary data.</text>
</comment>